<dbReference type="Pfam" id="PF03358">
    <property type="entry name" value="FMN_red"/>
    <property type="match status" value="1"/>
</dbReference>
<dbReference type="GO" id="GO:0010181">
    <property type="term" value="F:FMN binding"/>
    <property type="evidence" value="ECO:0007669"/>
    <property type="project" value="TreeGrafter"/>
</dbReference>
<dbReference type="PANTHER" id="PTHR30543">
    <property type="entry name" value="CHROMATE REDUCTASE"/>
    <property type="match status" value="1"/>
</dbReference>
<sequence length="175" mass="18619">MFVVLSASLHPDSRSRILAHACAEALRTSGREVTLFDLAVTPLPPCDGAAAYADENVQRLSSLIENADAIFVASPVYNFDLNAAAKNAVELTGQAWTGKIVSLMLAAGGQGSYMSAMGFANSLMLDFRCLIVPRFIYATGDAFEGKSLADVDISNRIEVLVNETTKLADAMKLIG</sequence>
<keyword evidence="2" id="KW-0560">Oxidoreductase</keyword>
<dbReference type="InterPro" id="IPR029039">
    <property type="entry name" value="Flavoprotein-like_sf"/>
</dbReference>
<evidence type="ECO:0000313" key="2">
    <source>
        <dbReference type="EMBL" id="TWU42318.1"/>
    </source>
</evidence>
<reference evidence="2 3" key="1">
    <citation type="submission" date="2019-02" db="EMBL/GenBank/DDBJ databases">
        <title>Deep-cultivation of Planctomycetes and their phenomic and genomic characterization uncovers novel biology.</title>
        <authorList>
            <person name="Wiegand S."/>
            <person name="Jogler M."/>
            <person name="Boedeker C."/>
            <person name="Pinto D."/>
            <person name="Vollmers J."/>
            <person name="Rivas-Marin E."/>
            <person name="Kohn T."/>
            <person name="Peeters S.H."/>
            <person name="Heuer A."/>
            <person name="Rast P."/>
            <person name="Oberbeckmann S."/>
            <person name="Bunk B."/>
            <person name="Jeske O."/>
            <person name="Meyerdierks A."/>
            <person name="Storesund J.E."/>
            <person name="Kallscheuer N."/>
            <person name="Luecker S."/>
            <person name="Lage O.M."/>
            <person name="Pohl T."/>
            <person name="Merkel B.J."/>
            <person name="Hornburger P."/>
            <person name="Mueller R.-W."/>
            <person name="Bruemmer F."/>
            <person name="Labrenz M."/>
            <person name="Spormann A.M."/>
            <person name="Op Den Camp H."/>
            <person name="Overmann J."/>
            <person name="Amann R."/>
            <person name="Jetten M.S.M."/>
            <person name="Mascher T."/>
            <person name="Medema M.H."/>
            <person name="Devos D.P."/>
            <person name="Kaster A.-K."/>
            <person name="Ovreas L."/>
            <person name="Rohde M."/>
            <person name="Galperin M.Y."/>
            <person name="Jogler C."/>
        </authorList>
    </citation>
    <scope>NUCLEOTIDE SEQUENCE [LARGE SCALE GENOMIC DNA]</scope>
    <source>
        <strain evidence="2 3">Poly41</strain>
    </source>
</reference>
<evidence type="ECO:0000313" key="3">
    <source>
        <dbReference type="Proteomes" id="UP000319143"/>
    </source>
</evidence>
<dbReference type="EMBL" id="SJPV01000001">
    <property type="protein sequence ID" value="TWU42318.1"/>
    <property type="molecule type" value="Genomic_DNA"/>
</dbReference>
<dbReference type="GO" id="GO:0050446">
    <property type="term" value="F:azobenzene reductase (NADP+) activity"/>
    <property type="evidence" value="ECO:0007669"/>
    <property type="project" value="UniProtKB-EC"/>
</dbReference>
<dbReference type="PANTHER" id="PTHR30543:SF28">
    <property type="entry name" value="NADPH-DEPENDENT FMN REDUCTASE-LIKE DOMAIN-CONTAINING PROTEIN"/>
    <property type="match status" value="1"/>
</dbReference>
<gene>
    <name evidence="2" type="primary">azr</name>
    <name evidence="2" type="ORF">Poly41_06140</name>
</gene>
<proteinExistence type="predicted"/>
<name>A0A5C6E089_9BACT</name>
<dbReference type="Gene3D" id="3.40.50.360">
    <property type="match status" value="1"/>
</dbReference>
<organism evidence="2 3">
    <name type="scientific">Novipirellula artificiosorum</name>
    <dbReference type="NCBI Taxonomy" id="2528016"/>
    <lineage>
        <taxon>Bacteria</taxon>
        <taxon>Pseudomonadati</taxon>
        <taxon>Planctomycetota</taxon>
        <taxon>Planctomycetia</taxon>
        <taxon>Pirellulales</taxon>
        <taxon>Pirellulaceae</taxon>
        <taxon>Novipirellula</taxon>
    </lineage>
</organism>
<dbReference type="InterPro" id="IPR005025">
    <property type="entry name" value="FMN_Rdtase-like_dom"/>
</dbReference>
<dbReference type="AlphaFoldDB" id="A0A5C6E089"/>
<dbReference type="EC" id="1.7.1.6" evidence="2"/>
<accession>A0A5C6E089</accession>
<dbReference type="RefSeq" id="WP_146524406.1">
    <property type="nucleotide sequence ID" value="NZ_SJPV01000001.1"/>
</dbReference>
<dbReference type="Proteomes" id="UP000319143">
    <property type="component" value="Unassembled WGS sequence"/>
</dbReference>
<comment type="caution">
    <text evidence="2">The sequence shown here is derived from an EMBL/GenBank/DDBJ whole genome shotgun (WGS) entry which is preliminary data.</text>
</comment>
<evidence type="ECO:0000259" key="1">
    <source>
        <dbReference type="Pfam" id="PF03358"/>
    </source>
</evidence>
<dbReference type="SUPFAM" id="SSF52218">
    <property type="entry name" value="Flavoproteins"/>
    <property type="match status" value="1"/>
</dbReference>
<feature type="domain" description="NADPH-dependent FMN reductase-like" evidence="1">
    <location>
        <begin position="3"/>
        <end position="139"/>
    </location>
</feature>
<dbReference type="OrthoDB" id="9814010at2"/>
<keyword evidence="3" id="KW-1185">Reference proteome</keyword>
<dbReference type="GO" id="GO:0005829">
    <property type="term" value="C:cytosol"/>
    <property type="evidence" value="ECO:0007669"/>
    <property type="project" value="TreeGrafter"/>
</dbReference>
<protein>
    <submittedName>
        <fullName evidence="2">NADPH azoreductase</fullName>
        <ecNumber evidence="2">1.7.1.6</ecNumber>
    </submittedName>
</protein>
<dbReference type="InterPro" id="IPR050712">
    <property type="entry name" value="NAD(P)H-dep_reductase"/>
</dbReference>